<feature type="transmembrane region" description="Helical" evidence="7">
    <location>
        <begin position="98"/>
        <end position="117"/>
    </location>
</feature>
<feature type="region of interest" description="Disordered" evidence="6">
    <location>
        <begin position="250"/>
        <end position="355"/>
    </location>
</feature>
<organism evidence="8 9">
    <name type="scientific">Naganishia liquefaciens</name>
    <dbReference type="NCBI Taxonomy" id="104408"/>
    <lineage>
        <taxon>Eukaryota</taxon>
        <taxon>Fungi</taxon>
        <taxon>Dikarya</taxon>
        <taxon>Basidiomycota</taxon>
        <taxon>Agaricomycotina</taxon>
        <taxon>Tremellomycetes</taxon>
        <taxon>Filobasidiales</taxon>
        <taxon>Filobasidiaceae</taxon>
        <taxon>Naganishia</taxon>
    </lineage>
</organism>
<evidence type="ECO:0000256" key="6">
    <source>
        <dbReference type="SAM" id="MobiDB-lite"/>
    </source>
</evidence>
<name>A0A8H3TWW6_9TREE</name>
<evidence type="ECO:0000256" key="4">
    <source>
        <dbReference type="ARBA" id="ARBA00022989"/>
    </source>
</evidence>
<dbReference type="GO" id="GO:0006888">
    <property type="term" value="P:endoplasmic reticulum to Golgi vesicle-mediated transport"/>
    <property type="evidence" value="ECO:0007669"/>
    <property type="project" value="InterPro"/>
</dbReference>
<evidence type="ECO:0000313" key="8">
    <source>
        <dbReference type="EMBL" id="GHJ88290.1"/>
    </source>
</evidence>
<dbReference type="OrthoDB" id="28257at2759"/>
<accession>A0A8H3TWW6</accession>
<evidence type="ECO:0000256" key="7">
    <source>
        <dbReference type="SAM" id="Phobius"/>
    </source>
</evidence>
<feature type="compositionally biased region" description="Gly residues" evidence="6">
    <location>
        <begin position="403"/>
        <end position="412"/>
    </location>
</feature>
<feature type="compositionally biased region" description="Low complexity" evidence="6">
    <location>
        <begin position="387"/>
        <end position="398"/>
    </location>
</feature>
<gene>
    <name evidence="8" type="ORF">NliqN6_4692</name>
</gene>
<protein>
    <submittedName>
        <fullName evidence="8">Uncharacterized protein</fullName>
    </submittedName>
</protein>
<dbReference type="AlphaFoldDB" id="A0A8H3TWW6"/>
<reference evidence="8" key="1">
    <citation type="submission" date="2020-07" db="EMBL/GenBank/DDBJ databases">
        <title>Draft Genome Sequence of a Deep-Sea Yeast, Naganishia (Cryptococcus) liquefaciens strain N6.</title>
        <authorList>
            <person name="Han Y.W."/>
            <person name="Kajitani R."/>
            <person name="Morimoto H."/>
            <person name="Parhat M."/>
            <person name="Tsubouchi H."/>
            <person name="Bakenova O."/>
            <person name="Ogata M."/>
            <person name="Argunhan B."/>
            <person name="Aoki R."/>
            <person name="Kajiwara S."/>
            <person name="Itoh T."/>
            <person name="Iwasaki H."/>
        </authorList>
    </citation>
    <scope>NUCLEOTIDE SEQUENCE</scope>
    <source>
        <strain evidence="8">N6</strain>
    </source>
</reference>
<comment type="subcellular location">
    <subcellularLocation>
        <location evidence="1">Membrane</location>
        <topology evidence="1">Multi-pass membrane protein</topology>
    </subcellularLocation>
</comment>
<dbReference type="GO" id="GO:0030134">
    <property type="term" value="C:COPII-coated ER to Golgi transport vesicle"/>
    <property type="evidence" value="ECO:0007669"/>
    <property type="project" value="TreeGrafter"/>
</dbReference>
<feature type="transmembrane region" description="Helical" evidence="7">
    <location>
        <begin position="6"/>
        <end position="31"/>
    </location>
</feature>
<dbReference type="InterPro" id="IPR007277">
    <property type="entry name" value="Svp26/Tex261"/>
</dbReference>
<dbReference type="EMBL" id="BLZA01000030">
    <property type="protein sequence ID" value="GHJ88290.1"/>
    <property type="molecule type" value="Genomic_DNA"/>
</dbReference>
<feature type="transmembrane region" description="Helical" evidence="7">
    <location>
        <begin position="151"/>
        <end position="170"/>
    </location>
</feature>
<dbReference type="GO" id="GO:0000139">
    <property type="term" value="C:Golgi membrane"/>
    <property type="evidence" value="ECO:0007669"/>
    <property type="project" value="TreeGrafter"/>
</dbReference>
<evidence type="ECO:0000256" key="2">
    <source>
        <dbReference type="ARBA" id="ARBA00008096"/>
    </source>
</evidence>
<dbReference type="PANTHER" id="PTHR13144:SF0">
    <property type="entry name" value="PROTEIN TEX261"/>
    <property type="match status" value="1"/>
</dbReference>
<dbReference type="GO" id="GO:0097020">
    <property type="term" value="F:COPII receptor activity"/>
    <property type="evidence" value="ECO:0007669"/>
    <property type="project" value="InterPro"/>
</dbReference>
<evidence type="ECO:0000313" key="9">
    <source>
        <dbReference type="Proteomes" id="UP000620104"/>
    </source>
</evidence>
<dbReference type="GO" id="GO:0005789">
    <property type="term" value="C:endoplasmic reticulum membrane"/>
    <property type="evidence" value="ECO:0007669"/>
    <property type="project" value="TreeGrafter"/>
</dbReference>
<feature type="region of interest" description="Disordered" evidence="6">
    <location>
        <begin position="181"/>
        <end position="205"/>
    </location>
</feature>
<feature type="compositionally biased region" description="Polar residues" evidence="6">
    <location>
        <begin position="283"/>
        <end position="298"/>
    </location>
</feature>
<proteinExistence type="inferred from homology"/>
<feature type="region of interest" description="Disordered" evidence="6">
    <location>
        <begin position="368"/>
        <end position="434"/>
    </location>
</feature>
<dbReference type="Proteomes" id="UP000620104">
    <property type="component" value="Unassembled WGS sequence"/>
</dbReference>
<feature type="transmembrane region" description="Helical" evidence="7">
    <location>
        <begin position="52"/>
        <end position="78"/>
    </location>
</feature>
<dbReference type="PANTHER" id="PTHR13144">
    <property type="entry name" value="TEX261 PROTEIN"/>
    <property type="match status" value="1"/>
</dbReference>
<evidence type="ECO:0000256" key="5">
    <source>
        <dbReference type="ARBA" id="ARBA00023136"/>
    </source>
</evidence>
<comment type="similarity">
    <text evidence="2">Belongs to the SVP26 family.</text>
</comment>
<comment type="caution">
    <text evidence="8">The sequence shown here is derived from an EMBL/GenBank/DDBJ whole genome shotgun (WGS) entry which is preliminary data.</text>
</comment>
<dbReference type="Pfam" id="PF04148">
    <property type="entry name" value="Erv26"/>
    <property type="match status" value="1"/>
</dbReference>
<feature type="compositionally biased region" description="Low complexity" evidence="6">
    <location>
        <begin position="322"/>
        <end position="339"/>
    </location>
</feature>
<evidence type="ECO:0000256" key="1">
    <source>
        <dbReference type="ARBA" id="ARBA00004141"/>
    </source>
</evidence>
<keyword evidence="9" id="KW-1185">Reference proteome</keyword>
<sequence>MTLLHILSYAGAIATFLFVTLSLASGLLWLAELIEEHSKTAKTVGIRAIYCIIALHILLYLIDGLPLLLILFSIAAHIVYLQNFTSTWPFLSLTSARFLGSCVMVVADHFLWFFYFAEKAQEAKRWNGSAKRFRQQAGGSAGKQGPTFMDVAAFFAVCVWFVPLFLFLSLSANDNVLPQMDQAPGTPSGLGRTVDLSSSPHRPHLSLDIQSGKGYDYLSSQSHPHTTTSRGPTSLVKSLLAPVLALVPGARRTSRGRQHDEGIIAPRTPLKGSPLPSPRLSGMTLSAQQSHQGSSGTYSPWGEGSGSGNGSYATPARDGGVSPASGPGLLAAPGQAGTPSIAQRRGSPRRIASSSSLSAAAAAAAGGIQLPPLGSPVGGPPRRVPSEVRVSSMAASSRVSEEGMGGALGVAIGGREERAEGAGLTSRRTGRKDD</sequence>
<evidence type="ECO:0000256" key="3">
    <source>
        <dbReference type="ARBA" id="ARBA00022692"/>
    </source>
</evidence>
<keyword evidence="3 7" id="KW-0812">Transmembrane</keyword>
<keyword evidence="5 7" id="KW-0472">Membrane</keyword>
<keyword evidence="4 7" id="KW-1133">Transmembrane helix</keyword>